<dbReference type="SMART" id="SM00353">
    <property type="entry name" value="HLH"/>
    <property type="match status" value="1"/>
</dbReference>
<accession>A0A834Z5F1</accession>
<evidence type="ECO:0000256" key="3">
    <source>
        <dbReference type="ARBA" id="ARBA00023163"/>
    </source>
</evidence>
<dbReference type="OMA" id="PSRFIEM"/>
<dbReference type="PANTHER" id="PTHR31945:SF63">
    <property type="entry name" value="TRANSCRIPTION FACTOR BHLH90"/>
    <property type="match status" value="1"/>
</dbReference>
<dbReference type="InterPro" id="IPR036638">
    <property type="entry name" value="HLH_DNA-bd_sf"/>
</dbReference>
<dbReference type="InterPro" id="IPR011598">
    <property type="entry name" value="bHLH_dom"/>
</dbReference>
<dbReference type="GO" id="GO:0003700">
    <property type="term" value="F:DNA-binding transcription factor activity"/>
    <property type="evidence" value="ECO:0007669"/>
    <property type="project" value="TreeGrafter"/>
</dbReference>
<dbReference type="Pfam" id="PF00010">
    <property type="entry name" value="HLH"/>
    <property type="match status" value="1"/>
</dbReference>
<evidence type="ECO:0000259" key="7">
    <source>
        <dbReference type="PROSITE" id="PS50888"/>
    </source>
</evidence>
<reference evidence="8 9" key="1">
    <citation type="submission" date="2020-04" db="EMBL/GenBank/DDBJ databases">
        <title>Plant Genome Project.</title>
        <authorList>
            <person name="Zhang R.-G."/>
        </authorList>
    </citation>
    <scope>NUCLEOTIDE SEQUENCE [LARGE SCALE GENOMIC DNA]</scope>
    <source>
        <strain evidence="8">YNK0</strain>
        <tissue evidence="8">Leaf</tissue>
    </source>
</reference>
<keyword evidence="5" id="KW-0175">Coiled coil</keyword>
<evidence type="ECO:0000313" key="9">
    <source>
        <dbReference type="Proteomes" id="UP000655225"/>
    </source>
</evidence>
<proteinExistence type="predicted"/>
<evidence type="ECO:0000313" key="8">
    <source>
        <dbReference type="EMBL" id="KAF8399705.1"/>
    </source>
</evidence>
<feature type="region of interest" description="Disordered" evidence="6">
    <location>
        <begin position="1"/>
        <end position="20"/>
    </location>
</feature>
<feature type="domain" description="BHLH" evidence="7">
    <location>
        <begin position="292"/>
        <end position="341"/>
    </location>
</feature>
<name>A0A834Z5F1_TETSI</name>
<comment type="subcellular location">
    <subcellularLocation>
        <location evidence="1">Nucleus</location>
    </subcellularLocation>
</comment>
<dbReference type="GO" id="GO:0043565">
    <property type="term" value="F:sequence-specific DNA binding"/>
    <property type="evidence" value="ECO:0007669"/>
    <property type="project" value="TreeGrafter"/>
</dbReference>
<dbReference type="GO" id="GO:0005634">
    <property type="term" value="C:nucleus"/>
    <property type="evidence" value="ECO:0007669"/>
    <property type="project" value="UniProtKB-SubCell"/>
</dbReference>
<evidence type="ECO:0000256" key="4">
    <source>
        <dbReference type="ARBA" id="ARBA00023242"/>
    </source>
</evidence>
<feature type="coiled-coil region" evidence="5">
    <location>
        <begin position="331"/>
        <end position="358"/>
    </location>
</feature>
<dbReference type="AlphaFoldDB" id="A0A834Z5F1"/>
<comment type="caution">
    <text evidence="8">The sequence shown here is derived from an EMBL/GenBank/DDBJ whole genome shotgun (WGS) entry which is preliminary data.</text>
</comment>
<dbReference type="Pfam" id="PF22754">
    <property type="entry name" value="bHLH-TF_ACT-like_plant"/>
    <property type="match status" value="1"/>
</dbReference>
<dbReference type="Proteomes" id="UP000655225">
    <property type="component" value="Unassembled WGS sequence"/>
</dbReference>
<sequence length="499" mass="56881">MNVVVENSKGPHSERETLRGGREMRALERALEWLRPIVGTKSWDYCVVWKLGDDPARYIEWMGCCCGGAESANTKEGADQHVFPTCRDEAFRHPVRTKACVALANLPCCLPLNSGYFNKSVQTRVLIPVVGGLIELFVAEHIPRDQEIIEFVMTQCNISREQETMSVLCSADDSLNKQLLCPISMPLMDYYISTGRQQFLLSETQPDYAPCFEISSTGSFDSGSSCWSQKATALKKSVRNSRRKSLTKSSVPQESGCSNNLIKQEMDLVSKRGKQMCREDHLKVRRSLDGEHFHSKNLVMERNRRNRIRENLFALRALVPKISKMDRLSILVDALKYIEELQKKVKKLQDEIMEMEQEDYNQNNVELEIPNSDGVSYGGVSDKKVTEEDNGFRYFSPTDQNQNSSNTNDMERQMEVQVEVYQIGANEFFLKFFCEKRRGGFTRLMEAINSLGLQVTDVNVTTFKGKVLNILKLEVSMANNEEVQEHQLRDTLFKLAGNP</sequence>
<keyword evidence="3" id="KW-0804">Transcription</keyword>
<dbReference type="GO" id="GO:0046983">
    <property type="term" value="F:protein dimerization activity"/>
    <property type="evidence" value="ECO:0007669"/>
    <property type="project" value="InterPro"/>
</dbReference>
<organism evidence="8 9">
    <name type="scientific">Tetracentron sinense</name>
    <name type="common">Spur-leaf</name>
    <dbReference type="NCBI Taxonomy" id="13715"/>
    <lineage>
        <taxon>Eukaryota</taxon>
        <taxon>Viridiplantae</taxon>
        <taxon>Streptophyta</taxon>
        <taxon>Embryophyta</taxon>
        <taxon>Tracheophyta</taxon>
        <taxon>Spermatophyta</taxon>
        <taxon>Magnoliopsida</taxon>
        <taxon>Trochodendrales</taxon>
        <taxon>Trochodendraceae</taxon>
        <taxon>Tetracentron</taxon>
    </lineage>
</organism>
<evidence type="ECO:0000256" key="2">
    <source>
        <dbReference type="ARBA" id="ARBA00023015"/>
    </source>
</evidence>
<protein>
    <recommendedName>
        <fullName evidence="7">BHLH domain-containing protein</fullName>
    </recommendedName>
</protein>
<dbReference type="PROSITE" id="PS50888">
    <property type="entry name" value="BHLH"/>
    <property type="match status" value="1"/>
</dbReference>
<keyword evidence="4" id="KW-0539">Nucleus</keyword>
<feature type="compositionally biased region" description="Basic and acidic residues" evidence="6">
    <location>
        <begin position="9"/>
        <end position="20"/>
    </location>
</feature>
<dbReference type="InterPro" id="IPR054502">
    <property type="entry name" value="bHLH-TF_ACT-like_plant"/>
</dbReference>
<evidence type="ECO:0000256" key="5">
    <source>
        <dbReference type="SAM" id="Coils"/>
    </source>
</evidence>
<evidence type="ECO:0000256" key="6">
    <source>
        <dbReference type="SAM" id="MobiDB-lite"/>
    </source>
</evidence>
<dbReference type="PANTHER" id="PTHR31945">
    <property type="entry name" value="TRANSCRIPTION FACTOR SCREAM2-RELATED"/>
    <property type="match status" value="1"/>
</dbReference>
<dbReference type="OrthoDB" id="1890947at2759"/>
<keyword evidence="9" id="KW-1185">Reference proteome</keyword>
<dbReference type="InterPro" id="IPR051358">
    <property type="entry name" value="TF_AMS/ICE1/BHLH6-like"/>
</dbReference>
<dbReference type="SUPFAM" id="SSF47459">
    <property type="entry name" value="HLH, helix-loop-helix DNA-binding domain"/>
    <property type="match status" value="1"/>
</dbReference>
<evidence type="ECO:0000256" key="1">
    <source>
        <dbReference type="ARBA" id="ARBA00004123"/>
    </source>
</evidence>
<dbReference type="EMBL" id="JABCRI010000010">
    <property type="protein sequence ID" value="KAF8399705.1"/>
    <property type="molecule type" value="Genomic_DNA"/>
</dbReference>
<keyword evidence="2" id="KW-0805">Transcription regulation</keyword>
<gene>
    <name evidence="8" type="ORF">HHK36_015575</name>
</gene>
<dbReference type="Gene3D" id="4.10.280.10">
    <property type="entry name" value="Helix-loop-helix DNA-binding domain"/>
    <property type="match status" value="1"/>
</dbReference>